<sequence length="220" mass="26281">MVFKSRDYLIQENMDFIIHTTEQICKRRISIENDDEFSIAIIAFNKACDTYDSDKGNFKAYCQKVIRNALIDFFRKNSLLPSMYDEDSFNVIDYKLSIDDYKRQEEKQNNEEVISDFTKELYKYKIQLSDLVKASPKHQDTRSMLLHLCSKLYLEHEFMECLYTKKYLNVNLICNKYEVKRKLVDKWRKYIIAILIVLSMPKFSCLKNYLNLETVGDNID</sequence>
<gene>
    <name evidence="6" type="primary">sigI</name>
    <name evidence="8" type="ORF">SAMN02745248_00360</name>
</gene>
<keyword evidence="4 6" id="KW-0238">DNA-binding</keyword>
<dbReference type="GO" id="GO:0006352">
    <property type="term" value="P:DNA-templated transcription initiation"/>
    <property type="evidence" value="ECO:0007669"/>
    <property type="project" value="UniProtKB-UniRule"/>
</dbReference>
<dbReference type="GO" id="GO:0003677">
    <property type="term" value="F:DNA binding"/>
    <property type="evidence" value="ECO:0007669"/>
    <property type="project" value="UniProtKB-UniRule"/>
</dbReference>
<proteinExistence type="inferred from homology"/>
<dbReference type="NCBIfam" id="TIGR02937">
    <property type="entry name" value="sigma70-ECF"/>
    <property type="match status" value="1"/>
</dbReference>
<dbReference type="InterPro" id="IPR013325">
    <property type="entry name" value="RNA_pol_sigma_r2"/>
</dbReference>
<name>A0A1M6K787_9CLOT</name>
<keyword evidence="9" id="KW-1185">Reference proteome</keyword>
<keyword evidence="2 6" id="KW-0805">Transcription regulation</keyword>
<evidence type="ECO:0000256" key="6">
    <source>
        <dbReference type="HAMAP-Rule" id="MF_02064"/>
    </source>
</evidence>
<evidence type="ECO:0000256" key="3">
    <source>
        <dbReference type="ARBA" id="ARBA00023082"/>
    </source>
</evidence>
<evidence type="ECO:0000256" key="2">
    <source>
        <dbReference type="ARBA" id="ARBA00023015"/>
    </source>
</evidence>
<dbReference type="OrthoDB" id="3190733at2"/>
<comment type="function">
    <text evidence="6">Sigma factors are initiation factors that promote the attachment of RNA polymerase to specific initiation sites and are then released.</text>
</comment>
<keyword evidence="3 6" id="KW-0731">Sigma factor</keyword>
<dbReference type="Pfam" id="PF04542">
    <property type="entry name" value="Sigma70_r2"/>
    <property type="match status" value="1"/>
</dbReference>
<dbReference type="GO" id="GO:0016987">
    <property type="term" value="F:sigma factor activity"/>
    <property type="evidence" value="ECO:0007669"/>
    <property type="project" value="UniProtKB-UniRule"/>
</dbReference>
<keyword evidence="1 6" id="KW-0963">Cytoplasm</keyword>
<reference evidence="8 9" key="1">
    <citation type="submission" date="2016-11" db="EMBL/GenBank/DDBJ databases">
        <authorList>
            <person name="Jaros S."/>
            <person name="Januszkiewicz K."/>
            <person name="Wedrychowicz H."/>
        </authorList>
    </citation>
    <scope>NUCLEOTIDE SEQUENCE [LARGE SCALE GENOMIC DNA]</scope>
    <source>
        <strain evidence="8 9">DSM 3090</strain>
    </source>
</reference>
<feature type="short sequence motif" description="Polymerase core binding" evidence="6">
    <location>
        <begin position="35"/>
        <end position="48"/>
    </location>
</feature>
<dbReference type="SUPFAM" id="SSF88946">
    <property type="entry name" value="Sigma2 domain of RNA polymerase sigma factors"/>
    <property type="match status" value="1"/>
</dbReference>
<dbReference type="InterPro" id="IPR014284">
    <property type="entry name" value="RNA_pol_sigma-70_dom"/>
</dbReference>
<protein>
    <recommendedName>
        <fullName evidence="6">RNA polymerase sigma factor SigI</fullName>
    </recommendedName>
</protein>
<keyword evidence="5 6" id="KW-0804">Transcription</keyword>
<dbReference type="EMBL" id="FRAD01000004">
    <property type="protein sequence ID" value="SHJ54805.1"/>
    <property type="molecule type" value="Genomic_DNA"/>
</dbReference>
<evidence type="ECO:0000256" key="4">
    <source>
        <dbReference type="ARBA" id="ARBA00023125"/>
    </source>
</evidence>
<dbReference type="HAMAP" id="MF_02064">
    <property type="entry name" value="Sigma70_SigI"/>
    <property type="match status" value="1"/>
</dbReference>
<dbReference type="Gene3D" id="1.10.1740.10">
    <property type="match status" value="1"/>
</dbReference>
<keyword evidence="6" id="KW-0346">Stress response</keyword>
<evidence type="ECO:0000313" key="8">
    <source>
        <dbReference type="EMBL" id="SHJ54805.1"/>
    </source>
</evidence>
<comment type="subunit">
    <text evidence="6">Interacts with RsgI.</text>
</comment>
<dbReference type="GO" id="GO:0005737">
    <property type="term" value="C:cytoplasm"/>
    <property type="evidence" value="ECO:0007669"/>
    <property type="project" value="UniProtKB-SubCell"/>
</dbReference>
<dbReference type="STRING" id="1121331.SAMN02745248_00360"/>
<dbReference type="Proteomes" id="UP000183952">
    <property type="component" value="Unassembled WGS sequence"/>
</dbReference>
<dbReference type="AlphaFoldDB" id="A0A1M6K787"/>
<evidence type="ECO:0000256" key="5">
    <source>
        <dbReference type="ARBA" id="ARBA00023163"/>
    </source>
</evidence>
<evidence type="ECO:0000256" key="1">
    <source>
        <dbReference type="ARBA" id="ARBA00022490"/>
    </source>
</evidence>
<evidence type="ECO:0000313" key="9">
    <source>
        <dbReference type="Proteomes" id="UP000183952"/>
    </source>
</evidence>
<feature type="domain" description="RNA polymerase sigma-70 region 2" evidence="7">
    <location>
        <begin position="10"/>
        <end position="78"/>
    </location>
</feature>
<evidence type="ECO:0000259" key="7">
    <source>
        <dbReference type="Pfam" id="PF04542"/>
    </source>
</evidence>
<comment type="similarity">
    <text evidence="6">Belongs to the sigma-70 factor family. SigI subfamily.</text>
</comment>
<accession>A0A1M6K787</accession>
<dbReference type="InterPro" id="IPR014244">
    <property type="entry name" value="RNA_pol_sigma-I"/>
</dbReference>
<comment type="subcellular location">
    <subcellularLocation>
        <location evidence="6">Cytoplasm</location>
    </subcellularLocation>
</comment>
<organism evidence="8 9">
    <name type="scientific">Hathewaya proteolytica DSM 3090</name>
    <dbReference type="NCBI Taxonomy" id="1121331"/>
    <lineage>
        <taxon>Bacteria</taxon>
        <taxon>Bacillati</taxon>
        <taxon>Bacillota</taxon>
        <taxon>Clostridia</taxon>
        <taxon>Eubacteriales</taxon>
        <taxon>Clostridiaceae</taxon>
        <taxon>Hathewaya</taxon>
    </lineage>
</organism>
<dbReference type="InterPro" id="IPR007627">
    <property type="entry name" value="RNA_pol_sigma70_r2"/>
</dbReference>
<dbReference type="RefSeq" id="WP_084671963.1">
    <property type="nucleotide sequence ID" value="NZ_FRAD01000004.1"/>
</dbReference>
<comment type="activity regulation">
    <text evidence="6">Negatively regulated by the anti-sigma-I factor RsgI.</text>
</comment>
<feature type="DNA-binding region" description="H-T-H motif" evidence="6">
    <location>
        <begin position="170"/>
        <end position="189"/>
    </location>
</feature>